<gene>
    <name evidence="2" type="ORF">C3K47_08265</name>
</gene>
<dbReference type="AlphaFoldDB" id="A0A2S5A3Z8"/>
<dbReference type="OrthoDB" id="787688at2"/>
<sequence>MKRYLQLIFLLLLVSCISVNAQTITLKGKIVEDVPEAYPIPNATITISNTKLIYSANKNGEFSISIPEKNKVDSLVVTSLGYKAKTISIAILLKNQFNTVKLKSAYMQLDDIVVNAKKAQKIYIGSEKKSSFGKYCPFPELQHAFYIPNNNNTTGIIRSLRFFIRECENGVIDAPFRVRLYGKADMREFPGAELIQDAIIARAQKNNEWLSVDLSQYNVEVPYDGFFAVLEILPLQYYSTETTSTETTYDGNKITVMHYAAPAIGYEKLEEGAVARSWRRYGINKWEKVEQYNYMMGANITSD</sequence>
<dbReference type="Proteomes" id="UP000236893">
    <property type="component" value="Unassembled WGS sequence"/>
</dbReference>
<organism evidence="2 3">
    <name type="scientific">Solitalea longa</name>
    <dbReference type="NCBI Taxonomy" id="2079460"/>
    <lineage>
        <taxon>Bacteria</taxon>
        <taxon>Pseudomonadati</taxon>
        <taxon>Bacteroidota</taxon>
        <taxon>Sphingobacteriia</taxon>
        <taxon>Sphingobacteriales</taxon>
        <taxon>Sphingobacteriaceae</taxon>
        <taxon>Solitalea</taxon>
    </lineage>
</organism>
<feature type="chain" id="PRO_5015721919" description="Carboxypeptidase-like regulatory domain-containing protein" evidence="1">
    <location>
        <begin position="22"/>
        <end position="303"/>
    </location>
</feature>
<evidence type="ECO:0008006" key="4">
    <source>
        <dbReference type="Google" id="ProtNLM"/>
    </source>
</evidence>
<proteinExistence type="predicted"/>
<dbReference type="Pfam" id="PF13715">
    <property type="entry name" value="CarbopepD_reg_2"/>
    <property type="match status" value="1"/>
</dbReference>
<protein>
    <recommendedName>
        <fullName evidence="4">Carboxypeptidase-like regulatory domain-containing protein</fullName>
    </recommendedName>
</protein>
<dbReference type="InterPro" id="IPR008969">
    <property type="entry name" value="CarboxyPept-like_regulatory"/>
</dbReference>
<keyword evidence="1" id="KW-0732">Signal</keyword>
<accession>A0A2S5A3Z8</accession>
<evidence type="ECO:0000313" key="3">
    <source>
        <dbReference type="Proteomes" id="UP000236893"/>
    </source>
</evidence>
<reference evidence="2 3" key="1">
    <citation type="submission" date="2018-01" db="EMBL/GenBank/DDBJ databases">
        <authorList>
            <person name="Gaut B.S."/>
            <person name="Morton B.R."/>
            <person name="Clegg M.T."/>
            <person name="Duvall M.R."/>
        </authorList>
    </citation>
    <scope>NUCLEOTIDE SEQUENCE [LARGE SCALE GENOMIC DNA]</scope>
    <source>
        <strain evidence="2 3">HR-AV</strain>
    </source>
</reference>
<evidence type="ECO:0000313" key="2">
    <source>
        <dbReference type="EMBL" id="POY37042.1"/>
    </source>
</evidence>
<name>A0A2S5A3Z8_9SPHI</name>
<comment type="caution">
    <text evidence="2">The sequence shown here is derived from an EMBL/GenBank/DDBJ whole genome shotgun (WGS) entry which is preliminary data.</text>
</comment>
<dbReference type="SUPFAM" id="SSF49464">
    <property type="entry name" value="Carboxypeptidase regulatory domain-like"/>
    <property type="match status" value="1"/>
</dbReference>
<feature type="signal peptide" evidence="1">
    <location>
        <begin position="1"/>
        <end position="21"/>
    </location>
</feature>
<dbReference type="RefSeq" id="WP_103788652.1">
    <property type="nucleotide sequence ID" value="NZ_PQVF01000005.1"/>
</dbReference>
<dbReference type="PROSITE" id="PS51257">
    <property type="entry name" value="PROKAR_LIPOPROTEIN"/>
    <property type="match status" value="1"/>
</dbReference>
<keyword evidence="3" id="KW-1185">Reference proteome</keyword>
<evidence type="ECO:0000256" key="1">
    <source>
        <dbReference type="SAM" id="SignalP"/>
    </source>
</evidence>
<dbReference type="EMBL" id="PQVF01000005">
    <property type="protein sequence ID" value="POY37042.1"/>
    <property type="molecule type" value="Genomic_DNA"/>
</dbReference>